<protein>
    <submittedName>
        <fullName evidence="1">Uncharacterized protein</fullName>
    </submittedName>
</protein>
<comment type="caution">
    <text evidence="1">The sequence shown here is derived from an EMBL/GenBank/DDBJ whole genome shotgun (WGS) entry which is preliminary data.</text>
</comment>
<keyword evidence="2" id="KW-1185">Reference proteome</keyword>
<evidence type="ECO:0000313" key="2">
    <source>
        <dbReference type="Proteomes" id="UP000838102"/>
    </source>
</evidence>
<reference evidence="1" key="1">
    <citation type="submission" date="2022-03" db="EMBL/GenBank/DDBJ databases">
        <authorList>
            <person name="Hettiarachchi G."/>
        </authorList>
    </citation>
    <scope>NUCLEOTIDE SEQUENCE</scope>
    <source>
        <strain evidence="1">LMG 32447</strain>
    </source>
</reference>
<dbReference type="EMBL" id="CAKOEU010000007">
    <property type="protein sequence ID" value="CAH1856574.1"/>
    <property type="molecule type" value="Genomic_DNA"/>
</dbReference>
<gene>
    <name evidence="1" type="ORF">LMG032447_01318</name>
</gene>
<proteinExistence type="predicted"/>
<sequence length="44" mass="5015">MLKNNKDRWGRDEFQVAETGKIDTRDLYIAMGWLTANTNGISAI</sequence>
<evidence type="ECO:0000313" key="1">
    <source>
        <dbReference type="EMBL" id="CAH1856574.1"/>
    </source>
</evidence>
<dbReference type="RefSeq" id="WP_256465522.1">
    <property type="nucleotide sequence ID" value="NZ_CAKOET010000008.1"/>
</dbReference>
<name>A0ABM9D309_9LACO</name>
<organism evidence="1 2">
    <name type="scientific">Convivina praedatoris</name>
    <dbReference type="NCBI Taxonomy" id="2880963"/>
    <lineage>
        <taxon>Bacteria</taxon>
        <taxon>Bacillati</taxon>
        <taxon>Bacillota</taxon>
        <taxon>Bacilli</taxon>
        <taxon>Lactobacillales</taxon>
        <taxon>Lactobacillaceae</taxon>
        <taxon>Convivina</taxon>
    </lineage>
</organism>
<dbReference type="Proteomes" id="UP000838102">
    <property type="component" value="Unassembled WGS sequence"/>
</dbReference>
<accession>A0ABM9D309</accession>